<evidence type="ECO:0000313" key="2">
    <source>
        <dbReference type="Proteomes" id="UP001305521"/>
    </source>
</evidence>
<protein>
    <submittedName>
        <fullName evidence="1">Uncharacterized protein</fullName>
    </submittedName>
</protein>
<reference evidence="1 2" key="1">
    <citation type="submission" date="2023-11" db="EMBL/GenBank/DDBJ databases">
        <title>Arctic aerobic anoxygenic photoheterotroph Sediminicoccus rosea KRV36 adapts its photosynthesis to long days of polar summer.</title>
        <authorList>
            <person name="Tomasch J."/>
            <person name="Kopejtka K."/>
            <person name="Bily T."/>
            <person name="Gardiner A.T."/>
            <person name="Gardian Z."/>
            <person name="Shivaramu S."/>
            <person name="Koblizek M."/>
            <person name="Engelhardt F."/>
            <person name="Kaftan D."/>
        </authorList>
    </citation>
    <scope>NUCLEOTIDE SEQUENCE [LARGE SCALE GENOMIC DNA]</scope>
    <source>
        <strain evidence="1 2">R-30</strain>
    </source>
</reference>
<accession>A0ABZ0PKN3</accession>
<name>A0ABZ0PKN3_9PROT</name>
<dbReference type="EMBL" id="CP137852">
    <property type="protein sequence ID" value="WPB86294.1"/>
    <property type="molecule type" value="Genomic_DNA"/>
</dbReference>
<proteinExistence type="predicted"/>
<evidence type="ECO:0000313" key="1">
    <source>
        <dbReference type="EMBL" id="WPB86294.1"/>
    </source>
</evidence>
<gene>
    <name evidence="1" type="ORF">R9Z33_05345</name>
</gene>
<organism evidence="1 2">
    <name type="scientific">Sediminicoccus rosea</name>
    <dbReference type="NCBI Taxonomy" id="1225128"/>
    <lineage>
        <taxon>Bacteria</taxon>
        <taxon>Pseudomonadati</taxon>
        <taxon>Pseudomonadota</taxon>
        <taxon>Alphaproteobacteria</taxon>
        <taxon>Acetobacterales</taxon>
        <taxon>Roseomonadaceae</taxon>
        <taxon>Sediminicoccus</taxon>
    </lineage>
</organism>
<keyword evidence="2" id="KW-1185">Reference proteome</keyword>
<sequence length="56" mass="6396">MNDNHDDGLVHSHNYACSERGRMAHRPLTTRPEEFDDGLVHSHNYACGERGQPAHR</sequence>
<dbReference type="Proteomes" id="UP001305521">
    <property type="component" value="Chromosome"/>
</dbReference>
<dbReference type="RefSeq" id="WP_318650267.1">
    <property type="nucleotide sequence ID" value="NZ_CP137852.1"/>
</dbReference>